<feature type="non-terminal residue" evidence="1">
    <location>
        <position position="1"/>
    </location>
</feature>
<organism evidence="1 2">
    <name type="scientific">Vigna mungo</name>
    <name type="common">Black gram</name>
    <name type="synonym">Phaseolus mungo</name>
    <dbReference type="NCBI Taxonomy" id="3915"/>
    <lineage>
        <taxon>Eukaryota</taxon>
        <taxon>Viridiplantae</taxon>
        <taxon>Streptophyta</taxon>
        <taxon>Embryophyta</taxon>
        <taxon>Tracheophyta</taxon>
        <taxon>Spermatophyta</taxon>
        <taxon>Magnoliopsida</taxon>
        <taxon>eudicotyledons</taxon>
        <taxon>Gunneridae</taxon>
        <taxon>Pentapetalae</taxon>
        <taxon>rosids</taxon>
        <taxon>fabids</taxon>
        <taxon>Fabales</taxon>
        <taxon>Fabaceae</taxon>
        <taxon>Papilionoideae</taxon>
        <taxon>50 kb inversion clade</taxon>
        <taxon>NPAAA clade</taxon>
        <taxon>indigoferoid/millettioid clade</taxon>
        <taxon>Phaseoleae</taxon>
        <taxon>Vigna</taxon>
    </lineage>
</organism>
<protein>
    <submittedName>
        <fullName evidence="1">Uncharacterized protein</fullName>
    </submittedName>
</protein>
<proteinExistence type="predicted"/>
<keyword evidence="2" id="KW-1185">Reference proteome</keyword>
<evidence type="ECO:0000313" key="1">
    <source>
        <dbReference type="EMBL" id="WVZ06078.1"/>
    </source>
</evidence>
<gene>
    <name evidence="1" type="ORF">V8G54_019424</name>
</gene>
<dbReference type="EMBL" id="CP144695">
    <property type="protein sequence ID" value="WVZ06078.1"/>
    <property type="molecule type" value="Genomic_DNA"/>
</dbReference>
<reference evidence="1 2" key="1">
    <citation type="journal article" date="2023" name="Life. Sci Alliance">
        <title>Evolutionary insights into 3D genome organization and epigenetic landscape of Vigna mungo.</title>
        <authorList>
            <person name="Junaid A."/>
            <person name="Singh B."/>
            <person name="Bhatia S."/>
        </authorList>
    </citation>
    <scope>NUCLEOTIDE SEQUENCE [LARGE SCALE GENOMIC DNA]</scope>
    <source>
        <strain evidence="1">Urdbean</strain>
    </source>
</reference>
<dbReference type="Proteomes" id="UP001374535">
    <property type="component" value="Chromosome 6"/>
</dbReference>
<sequence>SENRGVSNFISFYQALETKVTFFSDRTNERGTSTQPATTVPTATSCRPRRRIVAPITTTTSAGTAPRSLLFFFYSPENNHPALGHDIVRYQDCRRRCWYRQGSSSHRNRHCLHRNRATARVVAATISVLAHAALNSSIFSFDMIFLILDPFFHFRPPSMAIFLLLSEIAETPTPNVV</sequence>
<accession>A0AAQ3RUY9</accession>
<name>A0AAQ3RUY9_VIGMU</name>
<dbReference type="AlphaFoldDB" id="A0AAQ3RUY9"/>
<evidence type="ECO:0000313" key="2">
    <source>
        <dbReference type="Proteomes" id="UP001374535"/>
    </source>
</evidence>